<organism evidence="5 6">
    <name type="scientific">Phenylobacterium koreense</name>
    <dbReference type="NCBI Taxonomy" id="266125"/>
    <lineage>
        <taxon>Bacteria</taxon>
        <taxon>Pseudomonadati</taxon>
        <taxon>Pseudomonadota</taxon>
        <taxon>Alphaproteobacteria</taxon>
        <taxon>Caulobacterales</taxon>
        <taxon>Caulobacteraceae</taxon>
        <taxon>Phenylobacterium</taxon>
    </lineage>
</organism>
<dbReference type="SUPFAM" id="SSF50249">
    <property type="entry name" value="Nucleic acid-binding proteins"/>
    <property type="match status" value="1"/>
</dbReference>
<evidence type="ECO:0000313" key="6">
    <source>
        <dbReference type="Proteomes" id="UP001549110"/>
    </source>
</evidence>
<dbReference type="EMBL" id="JBEPLU010000002">
    <property type="protein sequence ID" value="MET3527656.1"/>
    <property type="molecule type" value="Genomic_DNA"/>
</dbReference>
<dbReference type="NCBIfam" id="TIGR02222">
    <property type="entry name" value="chap_CsaA"/>
    <property type="match status" value="1"/>
</dbReference>
<evidence type="ECO:0000256" key="3">
    <source>
        <dbReference type="PROSITE-ProRule" id="PRU00209"/>
    </source>
</evidence>
<dbReference type="PANTHER" id="PTHR11586:SF37">
    <property type="entry name" value="TRNA-BINDING DOMAIN-CONTAINING PROTEIN"/>
    <property type="match status" value="1"/>
</dbReference>
<dbReference type="RefSeq" id="WP_331930453.1">
    <property type="nucleotide sequence ID" value="NZ_JBEPLU010000002.1"/>
</dbReference>
<dbReference type="Proteomes" id="UP001549110">
    <property type="component" value="Unassembled WGS sequence"/>
</dbReference>
<dbReference type="InterPro" id="IPR008231">
    <property type="entry name" value="CsaA"/>
</dbReference>
<protein>
    <submittedName>
        <fullName evidence="5">tRNA-binding protein</fullName>
    </submittedName>
</protein>
<dbReference type="Pfam" id="PF01588">
    <property type="entry name" value="tRNA_bind"/>
    <property type="match status" value="1"/>
</dbReference>
<gene>
    <name evidence="5" type="ORF">ABID41_002774</name>
</gene>
<feature type="domain" description="TRNA-binding" evidence="4">
    <location>
        <begin position="18"/>
        <end position="122"/>
    </location>
</feature>
<evidence type="ECO:0000313" key="5">
    <source>
        <dbReference type="EMBL" id="MET3527656.1"/>
    </source>
</evidence>
<dbReference type="NCBIfam" id="NF007494">
    <property type="entry name" value="PRK10089.1-3"/>
    <property type="match status" value="1"/>
</dbReference>
<dbReference type="CDD" id="cd02798">
    <property type="entry name" value="tRNA_bind_CsaA"/>
    <property type="match status" value="1"/>
</dbReference>
<evidence type="ECO:0000259" key="4">
    <source>
        <dbReference type="PROSITE" id="PS50886"/>
    </source>
</evidence>
<dbReference type="NCBIfam" id="NF007495">
    <property type="entry name" value="PRK10089.1-4"/>
    <property type="match status" value="1"/>
</dbReference>
<dbReference type="PROSITE" id="PS50886">
    <property type="entry name" value="TRBD"/>
    <property type="match status" value="1"/>
</dbReference>
<keyword evidence="2 3" id="KW-0694">RNA-binding</keyword>
<dbReference type="Gene3D" id="2.40.50.140">
    <property type="entry name" value="Nucleic acid-binding proteins"/>
    <property type="match status" value="1"/>
</dbReference>
<reference evidence="5 6" key="1">
    <citation type="submission" date="2024-06" db="EMBL/GenBank/DDBJ databases">
        <title>Genomic Encyclopedia of Type Strains, Phase IV (KMG-IV): sequencing the most valuable type-strain genomes for metagenomic binning, comparative biology and taxonomic classification.</title>
        <authorList>
            <person name="Goeker M."/>
        </authorList>
    </citation>
    <scope>NUCLEOTIDE SEQUENCE [LARGE SCALE GENOMIC DNA]</scope>
    <source>
        <strain evidence="5 6">DSM 17809</strain>
    </source>
</reference>
<dbReference type="InterPro" id="IPR002547">
    <property type="entry name" value="tRNA-bd_dom"/>
</dbReference>
<keyword evidence="1 3" id="KW-0820">tRNA-binding</keyword>
<dbReference type="InterPro" id="IPR012340">
    <property type="entry name" value="NA-bd_OB-fold"/>
</dbReference>
<keyword evidence="6" id="KW-1185">Reference proteome</keyword>
<evidence type="ECO:0000256" key="2">
    <source>
        <dbReference type="ARBA" id="ARBA00022884"/>
    </source>
</evidence>
<dbReference type="PANTHER" id="PTHR11586">
    <property type="entry name" value="TRNA-AMINOACYLATION COFACTOR ARC1 FAMILY MEMBER"/>
    <property type="match status" value="1"/>
</dbReference>
<dbReference type="InterPro" id="IPR051270">
    <property type="entry name" value="Tyrosine-tRNA_ligase_regulator"/>
</dbReference>
<sequence>MSQGNGVEPAAEQIVFDDFAKVDIRVGVIVSADPFPEARKPAYRLTIDFGPEIGLKKSSAQITDHYGLDDLRGKSVMAVINFPPRQIGPVRSEVLVLGFPDEAGRIVLATPDKAAPKGARLK</sequence>
<evidence type="ECO:0000256" key="1">
    <source>
        <dbReference type="ARBA" id="ARBA00022555"/>
    </source>
</evidence>
<name>A0ABV2EKU7_9CAUL</name>
<proteinExistence type="predicted"/>
<comment type="caution">
    <text evidence="5">The sequence shown here is derived from an EMBL/GenBank/DDBJ whole genome shotgun (WGS) entry which is preliminary data.</text>
</comment>
<accession>A0ABV2EKU7</accession>